<dbReference type="CDD" id="cd18095">
    <property type="entry name" value="SpoU-like_rRNA-MTase"/>
    <property type="match status" value="1"/>
</dbReference>
<dbReference type="PANTHER" id="PTHR43191">
    <property type="entry name" value="RRNA METHYLTRANSFERASE 3"/>
    <property type="match status" value="1"/>
</dbReference>
<dbReference type="SUPFAM" id="SSF75217">
    <property type="entry name" value="alpha/beta knot"/>
    <property type="match status" value="1"/>
</dbReference>
<evidence type="ECO:0000256" key="1">
    <source>
        <dbReference type="ARBA" id="ARBA00022603"/>
    </source>
</evidence>
<dbReference type="InterPro" id="IPR029028">
    <property type="entry name" value="Alpha/beta_knot_MTases"/>
</dbReference>
<keyword evidence="5" id="KW-1185">Reference proteome</keyword>
<dbReference type="Proteomes" id="UP001491310">
    <property type="component" value="Unassembled WGS sequence"/>
</dbReference>
<dbReference type="InterPro" id="IPR001537">
    <property type="entry name" value="SpoU_MeTrfase"/>
</dbReference>
<dbReference type="Gene3D" id="3.40.1280.10">
    <property type="match status" value="1"/>
</dbReference>
<proteinExistence type="predicted"/>
<dbReference type="EMBL" id="JALJOT010000003">
    <property type="protein sequence ID" value="KAK9916932.1"/>
    <property type="molecule type" value="Genomic_DNA"/>
</dbReference>
<sequence length="201" mass="21396">MKTLFLAPDIDQLPDVTANKTLRVSEPILKKLSSLESVSGLKAVAEGSLIRTAAGLGWDGVYLLPGCCDPFNDKALRASRGAAFKLPIAIGNWQGIDQIADHHNLACFGAEPHHSAEEDLPETRASSDEISSGHRGLCLVLGNEGQGLSEDAQSRCQPLTIPMAGRMESLNVSHAGAILMFALSDGAGQVIESLRHHTKQH</sequence>
<dbReference type="InterPro" id="IPR051259">
    <property type="entry name" value="rRNA_Methyltransferase"/>
</dbReference>
<reference evidence="4 5" key="1">
    <citation type="journal article" date="2024" name="Nat. Commun.">
        <title>Phylogenomics reveals the evolutionary origins of lichenization in chlorophyte algae.</title>
        <authorList>
            <person name="Puginier C."/>
            <person name="Libourel C."/>
            <person name="Otte J."/>
            <person name="Skaloud P."/>
            <person name="Haon M."/>
            <person name="Grisel S."/>
            <person name="Petersen M."/>
            <person name="Berrin J.G."/>
            <person name="Delaux P.M."/>
            <person name="Dal Grande F."/>
            <person name="Keller J."/>
        </authorList>
    </citation>
    <scope>NUCLEOTIDE SEQUENCE [LARGE SCALE GENOMIC DNA]</scope>
    <source>
        <strain evidence="4 5">SAG 216-7</strain>
    </source>
</reference>
<name>A0ABR2YZ50_9CHLO</name>
<keyword evidence="1" id="KW-0489">Methyltransferase</keyword>
<evidence type="ECO:0000313" key="5">
    <source>
        <dbReference type="Proteomes" id="UP001491310"/>
    </source>
</evidence>
<dbReference type="InterPro" id="IPR029026">
    <property type="entry name" value="tRNA_m1G_MTases_N"/>
</dbReference>
<evidence type="ECO:0000313" key="4">
    <source>
        <dbReference type="EMBL" id="KAK9916932.1"/>
    </source>
</evidence>
<keyword evidence="2" id="KW-0808">Transferase</keyword>
<feature type="domain" description="tRNA/rRNA methyltransferase SpoU type" evidence="3">
    <location>
        <begin position="47"/>
        <end position="181"/>
    </location>
</feature>
<protein>
    <recommendedName>
        <fullName evidence="3">tRNA/rRNA methyltransferase SpoU type domain-containing protein</fullName>
    </recommendedName>
</protein>
<evidence type="ECO:0000256" key="2">
    <source>
        <dbReference type="ARBA" id="ARBA00022679"/>
    </source>
</evidence>
<accession>A0ABR2YZ50</accession>
<gene>
    <name evidence="4" type="ORF">WJX75_008939</name>
</gene>
<organism evidence="4 5">
    <name type="scientific">Coccomyxa subellipsoidea</name>
    <dbReference type="NCBI Taxonomy" id="248742"/>
    <lineage>
        <taxon>Eukaryota</taxon>
        <taxon>Viridiplantae</taxon>
        <taxon>Chlorophyta</taxon>
        <taxon>core chlorophytes</taxon>
        <taxon>Trebouxiophyceae</taxon>
        <taxon>Trebouxiophyceae incertae sedis</taxon>
        <taxon>Coccomyxaceae</taxon>
        <taxon>Coccomyxa</taxon>
    </lineage>
</organism>
<dbReference type="Pfam" id="PF00588">
    <property type="entry name" value="SpoU_methylase"/>
    <property type="match status" value="1"/>
</dbReference>
<dbReference type="PANTHER" id="PTHR43191:SF2">
    <property type="entry name" value="RRNA METHYLTRANSFERASE 3, MITOCHONDRIAL"/>
    <property type="match status" value="1"/>
</dbReference>
<evidence type="ECO:0000259" key="3">
    <source>
        <dbReference type="Pfam" id="PF00588"/>
    </source>
</evidence>
<comment type="caution">
    <text evidence="4">The sequence shown here is derived from an EMBL/GenBank/DDBJ whole genome shotgun (WGS) entry which is preliminary data.</text>
</comment>